<comment type="caution">
    <text evidence="5">The sequence shown here is derived from an EMBL/GenBank/DDBJ whole genome shotgun (WGS) entry which is preliminary data.</text>
</comment>
<evidence type="ECO:0000259" key="3">
    <source>
        <dbReference type="Pfam" id="PF26078"/>
    </source>
</evidence>
<accession>A0A919Y0W4</accession>
<feature type="domain" description="Baseplate J-like central" evidence="3">
    <location>
        <begin position="201"/>
        <end position="279"/>
    </location>
</feature>
<feature type="domain" description="Baseplate J-like C-terminal" evidence="4">
    <location>
        <begin position="285"/>
        <end position="370"/>
    </location>
</feature>
<evidence type="ECO:0000259" key="2">
    <source>
        <dbReference type="Pfam" id="PF04865"/>
    </source>
</evidence>
<dbReference type="RefSeq" id="WP_301624142.1">
    <property type="nucleotide sequence ID" value="NZ_BORS01000001.1"/>
</dbReference>
<dbReference type="EMBL" id="BORS01000001">
    <property type="protein sequence ID" value="GIO40395.1"/>
    <property type="molecule type" value="Genomic_DNA"/>
</dbReference>
<reference evidence="5" key="1">
    <citation type="submission" date="2021-03" db="EMBL/GenBank/DDBJ databases">
        <title>Antimicrobial resistance genes in bacteria isolated from Japanese honey, and their potential for conferring macrolide and lincosamide resistance in the American foulbrood pathogen Paenibacillus larvae.</title>
        <authorList>
            <person name="Okamoto M."/>
            <person name="Kumagai M."/>
            <person name="Kanamori H."/>
            <person name="Takamatsu D."/>
        </authorList>
    </citation>
    <scope>NUCLEOTIDE SEQUENCE</scope>
    <source>
        <strain evidence="5">J41TS4</strain>
    </source>
</reference>
<dbReference type="InterPro" id="IPR058531">
    <property type="entry name" value="Baseplate_J_M"/>
</dbReference>
<evidence type="ECO:0000313" key="5">
    <source>
        <dbReference type="EMBL" id="GIO40395.1"/>
    </source>
</evidence>
<feature type="domain" description="Baseplate protein J-like barrel" evidence="2">
    <location>
        <begin position="92"/>
        <end position="179"/>
    </location>
</feature>
<proteinExistence type="inferred from homology"/>
<protein>
    <submittedName>
        <fullName evidence="5">Baseplate J-like protein</fullName>
    </submittedName>
</protein>
<dbReference type="Pfam" id="PF04865">
    <property type="entry name" value="Baseplate_J"/>
    <property type="match status" value="1"/>
</dbReference>
<keyword evidence="6" id="KW-1185">Reference proteome</keyword>
<evidence type="ECO:0000259" key="4">
    <source>
        <dbReference type="Pfam" id="PF26079"/>
    </source>
</evidence>
<dbReference type="AlphaFoldDB" id="A0A919Y0W4"/>
<evidence type="ECO:0000256" key="1">
    <source>
        <dbReference type="ARBA" id="ARBA00038087"/>
    </source>
</evidence>
<dbReference type="InterPro" id="IPR058530">
    <property type="entry name" value="Baseplate_J-like_C"/>
</dbReference>
<dbReference type="PANTHER" id="PTHR37829:SF3">
    <property type="entry name" value="PROTEIN JAYE-RELATED"/>
    <property type="match status" value="1"/>
</dbReference>
<organism evidence="5 6">
    <name type="scientific">Paenibacillus apis</name>
    <dbReference type="NCBI Taxonomy" id="1792174"/>
    <lineage>
        <taxon>Bacteria</taxon>
        <taxon>Bacillati</taxon>
        <taxon>Bacillota</taxon>
        <taxon>Bacilli</taxon>
        <taxon>Bacillales</taxon>
        <taxon>Paenibacillaceae</taxon>
        <taxon>Paenibacillus</taxon>
    </lineage>
</organism>
<dbReference type="InterPro" id="IPR006949">
    <property type="entry name" value="Barrel_Baseplate_J-like"/>
</dbReference>
<dbReference type="InterPro" id="IPR052399">
    <property type="entry name" value="Phage_Baseplate_Assmbl_Protein"/>
</dbReference>
<dbReference type="Pfam" id="PF26079">
    <property type="entry name" value="Baseplate_J_C"/>
    <property type="match status" value="1"/>
</dbReference>
<dbReference type="Pfam" id="PF26078">
    <property type="entry name" value="Baseplate_J_M"/>
    <property type="match status" value="1"/>
</dbReference>
<dbReference type="Proteomes" id="UP000678895">
    <property type="component" value="Unassembled WGS sequence"/>
</dbReference>
<sequence length="372" mass="39091">MAEIPAFLQEQTEENIMQRMLERVPSDIDKSEGSFIWDAQAPVAFVLAEAAGWAQQVLQRGFAGTAFGEYLDLRVAEHGVTRRGAVAAHGMVRFTGTPGKSIPSGVGLATPADEISSESSIEYVTTAEVTLDGEGVGEAPIRAVEAGRTGNVPAGVITVMATPISGITAVVNPEATTGGTDIESDESLLERFYARVRNQGTSGNKAQYIQWAGEVPGVGAVQVQPLWQGPGTVGIYLLDSEKCAANTEIVEATQNYIDPTMDGQGEGMAPAGPIVTVMAAEEVPINISVRITLASGVSLADVKTEIENGVTAYLKQLAFVDTSVRVTRIAAVLLDIPSIIDYANLTVNGTSDTNIDINFGQVAVLGTVDVHE</sequence>
<dbReference type="PANTHER" id="PTHR37829">
    <property type="entry name" value="PHAGE-LIKE ELEMENT PBSX PROTEIN XKDT"/>
    <property type="match status" value="1"/>
</dbReference>
<name>A0A919Y0W4_9BACL</name>
<comment type="similarity">
    <text evidence="1">Belongs to the Mu gp47/PBSX XkdT family.</text>
</comment>
<evidence type="ECO:0000313" key="6">
    <source>
        <dbReference type="Proteomes" id="UP000678895"/>
    </source>
</evidence>
<gene>
    <name evidence="5" type="ORF">J41TS4_01530</name>
</gene>